<reference evidence="4" key="1">
    <citation type="submission" date="2022-11" db="EMBL/GenBank/DDBJ databases">
        <authorList>
            <person name="Petersen C."/>
        </authorList>
    </citation>
    <scope>NUCLEOTIDE SEQUENCE</scope>
    <source>
        <strain evidence="4">IBT 34128</strain>
    </source>
</reference>
<evidence type="ECO:0000313" key="4">
    <source>
        <dbReference type="EMBL" id="KAJ5101689.1"/>
    </source>
</evidence>
<name>A0A9W9FKB8_9EURO</name>
<dbReference type="RefSeq" id="XP_056512520.1">
    <property type="nucleotide sequence ID" value="XM_056654493.1"/>
</dbReference>
<dbReference type="SUPFAM" id="SSF57667">
    <property type="entry name" value="beta-beta-alpha zinc fingers"/>
    <property type="match status" value="1"/>
</dbReference>
<keyword evidence="5" id="KW-1185">Reference proteome</keyword>
<dbReference type="Proteomes" id="UP001141434">
    <property type="component" value="Unassembled WGS sequence"/>
</dbReference>
<feature type="region of interest" description="Disordered" evidence="2">
    <location>
        <begin position="173"/>
        <end position="203"/>
    </location>
</feature>
<evidence type="ECO:0000313" key="5">
    <source>
        <dbReference type="Proteomes" id="UP001141434"/>
    </source>
</evidence>
<comment type="caution">
    <text evidence="4">The sequence shown here is derived from an EMBL/GenBank/DDBJ whole genome shotgun (WGS) entry which is preliminary data.</text>
</comment>
<dbReference type="InterPro" id="IPR013087">
    <property type="entry name" value="Znf_C2H2_type"/>
</dbReference>
<dbReference type="EMBL" id="JAPMSZ010000005">
    <property type="protein sequence ID" value="KAJ5101689.1"/>
    <property type="molecule type" value="Genomic_DNA"/>
</dbReference>
<keyword evidence="1" id="KW-0479">Metal-binding</keyword>
<dbReference type="SMART" id="SM00355">
    <property type="entry name" value="ZnF_C2H2"/>
    <property type="match status" value="2"/>
</dbReference>
<dbReference type="PROSITE" id="PS50157">
    <property type="entry name" value="ZINC_FINGER_C2H2_2"/>
    <property type="match status" value="1"/>
</dbReference>
<evidence type="ECO:0000256" key="1">
    <source>
        <dbReference type="PROSITE-ProRule" id="PRU00042"/>
    </source>
</evidence>
<dbReference type="GO" id="GO:0008270">
    <property type="term" value="F:zinc ion binding"/>
    <property type="evidence" value="ECO:0007669"/>
    <property type="project" value="UniProtKB-KW"/>
</dbReference>
<dbReference type="PROSITE" id="PS00028">
    <property type="entry name" value="ZINC_FINGER_C2H2_1"/>
    <property type="match status" value="1"/>
</dbReference>
<dbReference type="InterPro" id="IPR036236">
    <property type="entry name" value="Znf_C2H2_sf"/>
</dbReference>
<protein>
    <recommendedName>
        <fullName evidence="3">C2H2-type domain-containing protein</fullName>
    </recommendedName>
</protein>
<keyword evidence="1" id="KW-0863">Zinc-finger</keyword>
<dbReference type="GeneID" id="81393661"/>
<reference evidence="4" key="2">
    <citation type="journal article" date="2023" name="IMA Fungus">
        <title>Comparative genomic study of the Penicillium genus elucidates a diverse pangenome and 15 lateral gene transfer events.</title>
        <authorList>
            <person name="Petersen C."/>
            <person name="Sorensen T."/>
            <person name="Nielsen M.R."/>
            <person name="Sondergaard T.E."/>
            <person name="Sorensen J.L."/>
            <person name="Fitzpatrick D.A."/>
            <person name="Frisvad J.C."/>
            <person name="Nielsen K.L."/>
        </authorList>
    </citation>
    <scope>NUCLEOTIDE SEQUENCE</scope>
    <source>
        <strain evidence="4">IBT 34128</strain>
    </source>
</reference>
<evidence type="ECO:0000259" key="3">
    <source>
        <dbReference type="PROSITE" id="PS50157"/>
    </source>
</evidence>
<dbReference type="AlphaFoldDB" id="A0A9W9FKB8"/>
<sequence length="315" mass="35197">MDPGIYSAQLLQDISTSCSTPDSYRLDRRESPTSDALSYLYGEANAPGDQIPWSYFSIDDTVPFTDMLSMQLDQTYDSCEPSVDDVSGCYTTQQINDWFLGRESARSLYESTISNRTGPTFGHVPTDMGQEMRLAFDDSPPTAMQQCLSPLPTMSFAYDSSLAFSPPLTAASLDTSTSSISSPPVLSDAEASSPHHSISSPPVSACNQVTQYGTPVGDGLWRCAHPGCTSEARFRRGCDLRKHFNKHRKHLLCRHNCCPQSKQGGFSNKKDRDRHEAKHNPRIICEWDLCGRVFSRVDNMKDHVRRVHRRIGKNR</sequence>
<proteinExistence type="predicted"/>
<feature type="domain" description="C2H2-type" evidence="3">
    <location>
        <begin position="283"/>
        <end position="308"/>
    </location>
</feature>
<gene>
    <name evidence="4" type="ORF">NUU61_003911</name>
</gene>
<evidence type="ECO:0000256" key="2">
    <source>
        <dbReference type="SAM" id="MobiDB-lite"/>
    </source>
</evidence>
<keyword evidence="1" id="KW-0862">Zinc</keyword>
<dbReference type="Gene3D" id="3.30.160.60">
    <property type="entry name" value="Classic Zinc Finger"/>
    <property type="match status" value="1"/>
</dbReference>
<organism evidence="4 5">
    <name type="scientific">Penicillium alfredii</name>
    <dbReference type="NCBI Taxonomy" id="1506179"/>
    <lineage>
        <taxon>Eukaryota</taxon>
        <taxon>Fungi</taxon>
        <taxon>Dikarya</taxon>
        <taxon>Ascomycota</taxon>
        <taxon>Pezizomycotina</taxon>
        <taxon>Eurotiomycetes</taxon>
        <taxon>Eurotiomycetidae</taxon>
        <taxon>Eurotiales</taxon>
        <taxon>Aspergillaceae</taxon>
        <taxon>Penicillium</taxon>
    </lineage>
</organism>
<dbReference type="OrthoDB" id="654211at2759"/>
<accession>A0A9W9FKB8</accession>